<dbReference type="CDD" id="cd03801">
    <property type="entry name" value="GT4_PimA-like"/>
    <property type="match status" value="1"/>
</dbReference>
<dbReference type="OrthoDB" id="9815351at2"/>
<dbReference type="Proteomes" id="UP000253769">
    <property type="component" value="Unassembled WGS sequence"/>
</dbReference>
<proteinExistence type="predicted"/>
<dbReference type="Pfam" id="PF13692">
    <property type="entry name" value="Glyco_trans_1_4"/>
    <property type="match status" value="1"/>
</dbReference>
<keyword evidence="3" id="KW-1185">Reference proteome</keyword>
<evidence type="ECO:0000313" key="2">
    <source>
        <dbReference type="EMBL" id="RDE22985.1"/>
    </source>
</evidence>
<dbReference type="PANTHER" id="PTHR12526">
    <property type="entry name" value="GLYCOSYLTRANSFERASE"/>
    <property type="match status" value="1"/>
</dbReference>
<keyword evidence="2" id="KW-0808">Transferase</keyword>
<dbReference type="EMBL" id="QQOH01000002">
    <property type="protein sequence ID" value="RDE22985.1"/>
    <property type="molecule type" value="Genomic_DNA"/>
</dbReference>
<dbReference type="SUPFAM" id="SSF53756">
    <property type="entry name" value="UDP-Glycosyltransferase/glycogen phosphorylase"/>
    <property type="match status" value="1"/>
</dbReference>
<evidence type="ECO:0000259" key="1">
    <source>
        <dbReference type="Pfam" id="PF13439"/>
    </source>
</evidence>
<dbReference type="Pfam" id="PF13439">
    <property type="entry name" value="Glyco_transf_4"/>
    <property type="match status" value="1"/>
</dbReference>
<sequence length="373" mass="42269">MSEPLRVLFPEASATFGGSQVSTLDLVEHLSRESLPIEVSVALQSDTPFYRYYKQRQLASRHHLLGRRGYPGGRHLLWICRYLWRACGLLRRERIDIVHCTNETLLLWLLPCVLCRTKLIWNLRVEVGTGWKILLRKWFYLSVCDEVIAVSQAALGSLNRPGGSIKPRLSMIPNFAPERLINSVAIIEPRPADEVLNIGFVGRLDDPLKDPARAFRIIAGLLQRGVSLRFHLFGHQNESIRRQLLASFPSAYHDRVVFHGWQNLEETYPKIDLLLMTTLTEGFPRVVMEAALFGVPAVSTSVGGVPEAIAHEVSGYCFTEDSEAVDVVARLATNRQLLNGWGAAAKQRYLNELSWKEVVPRYLKTYQRLLSRG</sequence>
<organism evidence="2 3">
    <name type="scientific">Motiliproteus coralliicola</name>
    <dbReference type="NCBI Taxonomy" id="2283196"/>
    <lineage>
        <taxon>Bacteria</taxon>
        <taxon>Pseudomonadati</taxon>
        <taxon>Pseudomonadota</taxon>
        <taxon>Gammaproteobacteria</taxon>
        <taxon>Oceanospirillales</taxon>
        <taxon>Oceanospirillaceae</taxon>
        <taxon>Motiliproteus</taxon>
    </lineage>
</organism>
<dbReference type="PANTHER" id="PTHR12526:SF637">
    <property type="entry name" value="GLYCOSYLTRANSFERASE EPSF-RELATED"/>
    <property type="match status" value="1"/>
</dbReference>
<dbReference type="Gene3D" id="3.40.50.2000">
    <property type="entry name" value="Glycogen Phosphorylase B"/>
    <property type="match status" value="2"/>
</dbReference>
<evidence type="ECO:0000313" key="3">
    <source>
        <dbReference type="Proteomes" id="UP000253769"/>
    </source>
</evidence>
<feature type="domain" description="Glycosyltransferase subfamily 4-like N-terminal" evidence="1">
    <location>
        <begin position="16"/>
        <end position="175"/>
    </location>
</feature>
<comment type="caution">
    <text evidence="2">The sequence shown here is derived from an EMBL/GenBank/DDBJ whole genome shotgun (WGS) entry which is preliminary data.</text>
</comment>
<dbReference type="InterPro" id="IPR028098">
    <property type="entry name" value="Glyco_trans_4-like_N"/>
</dbReference>
<name>A0A369WU01_9GAMM</name>
<dbReference type="RefSeq" id="WP_114695619.1">
    <property type="nucleotide sequence ID" value="NZ_QQOH01000002.1"/>
</dbReference>
<dbReference type="GO" id="GO:0016757">
    <property type="term" value="F:glycosyltransferase activity"/>
    <property type="evidence" value="ECO:0007669"/>
    <property type="project" value="UniProtKB-ARBA"/>
</dbReference>
<dbReference type="AlphaFoldDB" id="A0A369WU01"/>
<accession>A0A369WU01</accession>
<gene>
    <name evidence="2" type="ORF">DV711_10590</name>
</gene>
<reference evidence="2 3" key="1">
    <citation type="submission" date="2018-07" db="EMBL/GenBank/DDBJ databases">
        <title>Motiliproteus coralliicola sp. nov., a bacterium isolated from Coral.</title>
        <authorList>
            <person name="Wang G."/>
        </authorList>
    </citation>
    <scope>NUCLEOTIDE SEQUENCE [LARGE SCALE GENOMIC DNA]</scope>
    <source>
        <strain evidence="2 3">C34</strain>
    </source>
</reference>
<protein>
    <submittedName>
        <fullName evidence="2">Glycosyltransferase</fullName>
    </submittedName>
</protein>